<reference evidence="1 2" key="1">
    <citation type="submission" date="2021-03" db="EMBL/GenBank/DDBJ databases">
        <title>Complete genome of Polaribacter_sp.SM13.</title>
        <authorList>
            <person name="Jeong S.W."/>
            <person name="Bae J.W."/>
        </authorList>
    </citation>
    <scope>NUCLEOTIDE SEQUENCE [LARGE SCALE GENOMIC DNA]</scope>
    <source>
        <strain evidence="1 2">SM13</strain>
    </source>
</reference>
<name>A0A975CPL8_9FLAO</name>
<dbReference type="AlphaFoldDB" id="A0A975CPL8"/>
<accession>A0A975CPL8</accession>
<dbReference type="RefSeq" id="WP_208079368.1">
    <property type="nucleotide sequence ID" value="NZ_CP071869.1"/>
</dbReference>
<protein>
    <submittedName>
        <fullName evidence="1">Uncharacterized protein</fullName>
    </submittedName>
</protein>
<dbReference type="Proteomes" id="UP000663920">
    <property type="component" value="Chromosome"/>
</dbReference>
<keyword evidence="2" id="KW-1185">Reference proteome</keyword>
<sequence length="166" mass="19481">MFLTTDLNKSFYSLLKSLKKEALKYGGNIVKIKKQSHLESNKLFGGTRHRIKADIFYSKHVSKPKDKIITDKTTLYIYRYRGGFLVNYNLYLNDSLICEINSNIKKTIYLKKKGEYFLRNNKSDEKEIITLHKGQKIYVRCSSGKPFIQIMENKKGKLEFDNFTTN</sequence>
<evidence type="ECO:0000313" key="1">
    <source>
        <dbReference type="EMBL" id="QTE23358.1"/>
    </source>
</evidence>
<evidence type="ECO:0000313" key="2">
    <source>
        <dbReference type="Proteomes" id="UP000663920"/>
    </source>
</evidence>
<proteinExistence type="predicted"/>
<dbReference type="EMBL" id="CP071869">
    <property type="protein sequence ID" value="QTE23358.1"/>
    <property type="molecule type" value="Genomic_DNA"/>
</dbReference>
<gene>
    <name evidence="1" type="ORF">J3359_03510</name>
</gene>
<organism evidence="1 2">
    <name type="scientific">Polaribacter cellanae</name>
    <dbReference type="NCBI Taxonomy" id="2818493"/>
    <lineage>
        <taxon>Bacteria</taxon>
        <taxon>Pseudomonadati</taxon>
        <taxon>Bacteroidota</taxon>
        <taxon>Flavobacteriia</taxon>
        <taxon>Flavobacteriales</taxon>
        <taxon>Flavobacteriaceae</taxon>
    </lineage>
</organism>
<dbReference type="KEGG" id="pcea:J3359_03510"/>